<keyword evidence="2" id="KW-1015">Disulfide bond</keyword>
<accession>A0AB32WAD5</accession>
<dbReference type="NCBIfam" id="TIGR01614">
    <property type="entry name" value="PME_inhib"/>
    <property type="match status" value="1"/>
</dbReference>
<dbReference type="GeneID" id="18597646"/>
<evidence type="ECO:0000256" key="4">
    <source>
        <dbReference type="SAM" id="SignalP"/>
    </source>
</evidence>
<evidence type="ECO:0000256" key="2">
    <source>
        <dbReference type="ARBA" id="ARBA00023157"/>
    </source>
</evidence>
<evidence type="ECO:0000256" key="1">
    <source>
        <dbReference type="ARBA" id="ARBA00022729"/>
    </source>
</evidence>
<gene>
    <name evidence="7" type="primary">LOC18597646</name>
</gene>
<comment type="similarity">
    <text evidence="3">Belongs to the PMEI family.</text>
</comment>
<sequence>MVRFRSQSHSLTLLCQILSPLLLLIFMIIIHPSYADEPDEPLRGKDLVNEVCNHTSDYKFCVDTLFPSAASAPSATAGEIANTALRFAQVKATDARVLIASLLLKNSSSSTDRRLLQRCQLDNNKTIRELSSANDDLNSDSIDSMVEDLNNAANATRSCQDTIRETPFSSALDNKNIEVIKLCEIGVVSTKFFTIDDFT</sequence>
<feature type="chain" id="PRO_5044224988" evidence="4">
    <location>
        <begin position="36"/>
        <end position="199"/>
    </location>
</feature>
<protein>
    <submittedName>
        <fullName evidence="7">Uncharacterized protein LOC18597646</fullName>
    </submittedName>
</protein>
<dbReference type="PANTHER" id="PTHR35357">
    <property type="entry name" value="OS02G0537100 PROTEIN"/>
    <property type="match status" value="1"/>
</dbReference>
<name>A0AB32WAD5_THECC</name>
<dbReference type="Gene3D" id="1.20.140.40">
    <property type="entry name" value="Invertase/pectin methylesterase inhibitor family protein"/>
    <property type="match status" value="1"/>
</dbReference>
<dbReference type="RefSeq" id="XP_017976178.1">
    <property type="nucleotide sequence ID" value="XM_018120689.1"/>
</dbReference>
<organism evidence="6 7">
    <name type="scientific">Theobroma cacao</name>
    <name type="common">Cacao</name>
    <name type="synonym">Cocoa</name>
    <dbReference type="NCBI Taxonomy" id="3641"/>
    <lineage>
        <taxon>Eukaryota</taxon>
        <taxon>Viridiplantae</taxon>
        <taxon>Streptophyta</taxon>
        <taxon>Embryophyta</taxon>
        <taxon>Tracheophyta</taxon>
        <taxon>Spermatophyta</taxon>
        <taxon>Magnoliopsida</taxon>
        <taxon>eudicotyledons</taxon>
        <taxon>Gunneridae</taxon>
        <taxon>Pentapetalae</taxon>
        <taxon>rosids</taxon>
        <taxon>malvids</taxon>
        <taxon>Malvales</taxon>
        <taxon>Malvaceae</taxon>
        <taxon>Byttnerioideae</taxon>
        <taxon>Theobroma</taxon>
    </lineage>
</organism>
<feature type="domain" description="Pectinesterase inhibitor" evidence="5">
    <location>
        <begin position="43"/>
        <end position="189"/>
    </location>
</feature>
<keyword evidence="1 4" id="KW-0732">Signal</keyword>
<dbReference type="AlphaFoldDB" id="A0AB32WAD5"/>
<dbReference type="Pfam" id="PF04043">
    <property type="entry name" value="PMEI"/>
    <property type="match status" value="1"/>
</dbReference>
<feature type="signal peptide" evidence="4">
    <location>
        <begin position="1"/>
        <end position="35"/>
    </location>
</feature>
<evidence type="ECO:0000313" key="7">
    <source>
        <dbReference type="RefSeq" id="XP_017976178.1"/>
    </source>
</evidence>
<dbReference type="InterPro" id="IPR006501">
    <property type="entry name" value="Pectinesterase_inhib_dom"/>
</dbReference>
<evidence type="ECO:0000259" key="5">
    <source>
        <dbReference type="SMART" id="SM00856"/>
    </source>
</evidence>
<dbReference type="SMART" id="SM00856">
    <property type="entry name" value="PMEI"/>
    <property type="match status" value="1"/>
</dbReference>
<reference evidence="6" key="1">
    <citation type="journal article" date="1997" name="Nucleic Acids Res.">
        <title>tRNAscan-SE: a program for improved detection of transfer RNA genes in genomic sequence.</title>
        <authorList>
            <person name="Lowe T.M."/>
            <person name="Eddy S.R."/>
        </authorList>
    </citation>
    <scope>NUCLEOTIDE SEQUENCE [LARGE SCALE GENOMIC DNA]</scope>
    <source>
        <strain evidence="6">r\B97-61/B2</strain>
    </source>
</reference>
<dbReference type="KEGG" id="tcc:18597646"/>
<dbReference type="InterPro" id="IPR035513">
    <property type="entry name" value="Invertase/methylesterase_inhib"/>
</dbReference>
<dbReference type="Proteomes" id="UP000694886">
    <property type="component" value="Chromosome 5"/>
</dbReference>
<evidence type="ECO:0000313" key="6">
    <source>
        <dbReference type="Proteomes" id="UP000694886"/>
    </source>
</evidence>
<proteinExistence type="inferred from homology"/>
<reference evidence="7" key="2">
    <citation type="submission" date="2025-08" db="UniProtKB">
        <authorList>
            <consortium name="RefSeq"/>
        </authorList>
    </citation>
    <scope>IDENTIFICATION</scope>
</reference>
<dbReference type="Gramene" id="Tc05v2_t002370.1">
    <property type="protein sequence ID" value="Tc05v2_p002370.1"/>
    <property type="gene ID" value="Tc05v2_g002370"/>
</dbReference>
<evidence type="ECO:0000256" key="3">
    <source>
        <dbReference type="ARBA" id="ARBA00038471"/>
    </source>
</evidence>
<dbReference type="GO" id="GO:0004857">
    <property type="term" value="F:enzyme inhibitor activity"/>
    <property type="evidence" value="ECO:0007669"/>
    <property type="project" value="InterPro"/>
</dbReference>
<dbReference type="PANTHER" id="PTHR35357:SF8">
    <property type="entry name" value="OS01G0111000 PROTEIN"/>
    <property type="match status" value="1"/>
</dbReference>
<dbReference type="SUPFAM" id="SSF101148">
    <property type="entry name" value="Plant invertase/pectin methylesterase inhibitor"/>
    <property type="match status" value="1"/>
</dbReference>